<dbReference type="PRINTS" id="PR00237">
    <property type="entry name" value="GPCRRHODOPSN"/>
</dbReference>
<comment type="subcellular location">
    <subcellularLocation>
        <location evidence="1">Cell membrane</location>
        <topology evidence="1">Multi-pass membrane protein</topology>
    </subcellularLocation>
</comment>
<gene>
    <name evidence="12" type="ORF">XNOV1_A030078</name>
</gene>
<dbReference type="GO" id="GO:0006955">
    <property type="term" value="P:immune response"/>
    <property type="evidence" value="ECO:0007669"/>
    <property type="project" value="TreeGrafter"/>
</dbReference>
<evidence type="ECO:0000256" key="4">
    <source>
        <dbReference type="ARBA" id="ARBA00022989"/>
    </source>
</evidence>
<dbReference type="GO" id="GO:0004974">
    <property type="term" value="F:leukotriene receptor activity"/>
    <property type="evidence" value="ECO:0007669"/>
    <property type="project" value="UniProtKB-ARBA"/>
</dbReference>
<proteinExistence type="predicted"/>
<keyword evidence="9" id="KW-0807">Transducer</keyword>
<keyword evidence="4 10" id="KW-1133">Transmembrane helix</keyword>
<sequence>MEQLNSTVVTSIISSSPGHPPSCSQDFSTLVPVVVLTLCSILGIPGNIAVIILRPNWQQMTSLSQSLMLNLAIADLLYLLTLPLWIHAFLHGWSFGLLVCKLISYLVYCSVHCCLLTVMALSLQRYLQVVHGKKWSQHRGQKRLLALLWLAAIILSIPVLVVQQPISVQDLTQCKFVYSSLAQEVALLMVETVLGVVSVSVVVFAYIRLKRKVDRAALFNNPQTTCLITSIAVTFFVLWMPYLIVNMLGLAAIFSKNERLMKFCTDNWNTFGALAFLNGSLDPLLYAFASRNFCTACLKQEHKNSCSTSQEI</sequence>
<organism evidence="12 13">
    <name type="scientific">Xyrichtys novacula</name>
    <name type="common">Pearly razorfish</name>
    <name type="synonym">Hemipteronotus novacula</name>
    <dbReference type="NCBI Taxonomy" id="13765"/>
    <lineage>
        <taxon>Eukaryota</taxon>
        <taxon>Metazoa</taxon>
        <taxon>Chordata</taxon>
        <taxon>Craniata</taxon>
        <taxon>Vertebrata</taxon>
        <taxon>Euteleostomi</taxon>
        <taxon>Actinopterygii</taxon>
        <taxon>Neopterygii</taxon>
        <taxon>Teleostei</taxon>
        <taxon>Neoteleostei</taxon>
        <taxon>Acanthomorphata</taxon>
        <taxon>Eupercaria</taxon>
        <taxon>Labriformes</taxon>
        <taxon>Labridae</taxon>
        <taxon>Xyrichtys</taxon>
    </lineage>
</organism>
<dbReference type="Proteomes" id="UP001178508">
    <property type="component" value="Chromosome 17"/>
</dbReference>
<dbReference type="PROSITE" id="PS50262">
    <property type="entry name" value="G_PROTEIN_RECEP_F1_2"/>
    <property type="match status" value="1"/>
</dbReference>
<evidence type="ECO:0000256" key="6">
    <source>
        <dbReference type="ARBA" id="ARBA00023136"/>
    </source>
</evidence>
<keyword evidence="13" id="KW-1185">Reference proteome</keyword>
<evidence type="ECO:0000256" key="9">
    <source>
        <dbReference type="ARBA" id="ARBA00023224"/>
    </source>
</evidence>
<evidence type="ECO:0000313" key="12">
    <source>
        <dbReference type="EMBL" id="CAJ1077166.1"/>
    </source>
</evidence>
<dbReference type="PANTHER" id="PTHR10489:SF946">
    <property type="entry name" value="LEUKOTRIENE B4 RECEPTOR 1-LIKE"/>
    <property type="match status" value="1"/>
</dbReference>
<keyword evidence="3 10" id="KW-0812">Transmembrane</keyword>
<feature type="domain" description="G-protein coupled receptors family 1 profile" evidence="11">
    <location>
        <begin position="46"/>
        <end position="286"/>
    </location>
</feature>
<evidence type="ECO:0000256" key="2">
    <source>
        <dbReference type="ARBA" id="ARBA00022475"/>
    </source>
</evidence>
<evidence type="ECO:0000256" key="1">
    <source>
        <dbReference type="ARBA" id="ARBA00004651"/>
    </source>
</evidence>
<dbReference type="GO" id="GO:0007204">
    <property type="term" value="P:positive regulation of cytosolic calcium ion concentration"/>
    <property type="evidence" value="ECO:0007669"/>
    <property type="project" value="TreeGrafter"/>
</dbReference>
<protein>
    <submittedName>
        <fullName evidence="12">Leukotriene B4 receptor 1-like</fullName>
    </submittedName>
</protein>
<dbReference type="GO" id="GO:0019957">
    <property type="term" value="F:C-C chemokine binding"/>
    <property type="evidence" value="ECO:0007669"/>
    <property type="project" value="TreeGrafter"/>
</dbReference>
<feature type="transmembrane region" description="Helical" evidence="10">
    <location>
        <begin position="67"/>
        <end position="90"/>
    </location>
</feature>
<keyword evidence="2" id="KW-1003">Cell membrane</keyword>
<dbReference type="InterPro" id="IPR017452">
    <property type="entry name" value="GPCR_Rhodpsn_7TM"/>
</dbReference>
<dbReference type="Pfam" id="PF00001">
    <property type="entry name" value="7tm_1"/>
    <property type="match status" value="1"/>
</dbReference>
<dbReference type="PANTHER" id="PTHR10489">
    <property type="entry name" value="CELL ADHESION MOLECULE"/>
    <property type="match status" value="1"/>
</dbReference>
<reference evidence="12" key="1">
    <citation type="submission" date="2023-08" db="EMBL/GenBank/DDBJ databases">
        <authorList>
            <person name="Alioto T."/>
            <person name="Alioto T."/>
            <person name="Gomez Garrido J."/>
        </authorList>
    </citation>
    <scope>NUCLEOTIDE SEQUENCE</scope>
</reference>
<name>A0AAV1GTJ2_XYRNO</name>
<dbReference type="SUPFAM" id="SSF81321">
    <property type="entry name" value="Family A G protein-coupled receptor-like"/>
    <property type="match status" value="1"/>
</dbReference>
<accession>A0AAV1GTJ2</accession>
<dbReference type="InterPro" id="IPR000276">
    <property type="entry name" value="GPCR_Rhodpsn"/>
</dbReference>
<evidence type="ECO:0000256" key="8">
    <source>
        <dbReference type="ARBA" id="ARBA00023180"/>
    </source>
</evidence>
<dbReference type="Gene3D" id="1.20.1070.10">
    <property type="entry name" value="Rhodopsin 7-helix transmembrane proteins"/>
    <property type="match status" value="1"/>
</dbReference>
<feature type="transmembrane region" description="Helical" evidence="10">
    <location>
        <begin position="30"/>
        <end position="55"/>
    </location>
</feature>
<feature type="transmembrane region" description="Helical" evidence="10">
    <location>
        <begin position="144"/>
        <end position="166"/>
    </location>
</feature>
<feature type="transmembrane region" description="Helical" evidence="10">
    <location>
        <begin position="186"/>
        <end position="207"/>
    </location>
</feature>
<dbReference type="GO" id="GO:0016493">
    <property type="term" value="F:C-C chemokine receptor activity"/>
    <property type="evidence" value="ECO:0007669"/>
    <property type="project" value="TreeGrafter"/>
</dbReference>
<keyword evidence="8" id="KW-0325">Glycoprotein</keyword>
<dbReference type="AlphaFoldDB" id="A0AAV1GTJ2"/>
<keyword evidence="5" id="KW-0297">G-protein coupled receptor</keyword>
<evidence type="ECO:0000256" key="3">
    <source>
        <dbReference type="ARBA" id="ARBA00022692"/>
    </source>
</evidence>
<dbReference type="GO" id="GO:0009897">
    <property type="term" value="C:external side of plasma membrane"/>
    <property type="evidence" value="ECO:0007669"/>
    <property type="project" value="TreeGrafter"/>
</dbReference>
<evidence type="ECO:0000259" key="11">
    <source>
        <dbReference type="PROSITE" id="PS50262"/>
    </source>
</evidence>
<dbReference type="EMBL" id="OY660880">
    <property type="protein sequence ID" value="CAJ1077166.1"/>
    <property type="molecule type" value="Genomic_DNA"/>
</dbReference>
<feature type="transmembrane region" description="Helical" evidence="10">
    <location>
        <begin position="227"/>
        <end position="254"/>
    </location>
</feature>
<evidence type="ECO:0000256" key="10">
    <source>
        <dbReference type="SAM" id="Phobius"/>
    </source>
</evidence>
<keyword evidence="6 10" id="KW-0472">Membrane</keyword>
<evidence type="ECO:0000256" key="7">
    <source>
        <dbReference type="ARBA" id="ARBA00023170"/>
    </source>
</evidence>
<evidence type="ECO:0000313" key="13">
    <source>
        <dbReference type="Proteomes" id="UP001178508"/>
    </source>
</evidence>
<feature type="transmembrane region" description="Helical" evidence="10">
    <location>
        <begin position="102"/>
        <end position="123"/>
    </location>
</feature>
<dbReference type="GO" id="GO:0060326">
    <property type="term" value="P:cell chemotaxis"/>
    <property type="evidence" value="ECO:0007669"/>
    <property type="project" value="TreeGrafter"/>
</dbReference>
<dbReference type="GO" id="GO:0019722">
    <property type="term" value="P:calcium-mediated signaling"/>
    <property type="evidence" value="ECO:0007669"/>
    <property type="project" value="TreeGrafter"/>
</dbReference>
<evidence type="ECO:0000256" key="5">
    <source>
        <dbReference type="ARBA" id="ARBA00023040"/>
    </source>
</evidence>
<dbReference type="FunFam" id="1.20.1070.10:FF:000109">
    <property type="entry name" value="Leukotriene B4 receptor"/>
    <property type="match status" value="1"/>
</dbReference>
<keyword evidence="7 12" id="KW-0675">Receptor</keyword>
<dbReference type="InterPro" id="IPR050119">
    <property type="entry name" value="CCR1-9-like"/>
</dbReference>